<keyword evidence="1 3" id="KW-0378">Hydrolase</keyword>
<evidence type="ECO:0000313" key="3">
    <source>
        <dbReference type="EMBL" id="MFD0913751.1"/>
    </source>
</evidence>
<dbReference type="InterPro" id="IPR017578">
    <property type="entry name" value="Ribazole_CobC"/>
</dbReference>
<dbReference type="Gene3D" id="3.40.50.1240">
    <property type="entry name" value="Phosphoglycerate mutase-like"/>
    <property type="match status" value="1"/>
</dbReference>
<dbReference type="GO" id="GO:0043755">
    <property type="term" value="F:alpha-ribazole phosphatase activity"/>
    <property type="evidence" value="ECO:0007669"/>
    <property type="project" value="UniProtKB-EC"/>
</dbReference>
<keyword evidence="4" id="KW-1185">Reference proteome</keyword>
<evidence type="ECO:0000256" key="2">
    <source>
        <dbReference type="NCBIfam" id="TIGR03162"/>
    </source>
</evidence>
<sequence length="189" mass="21288">MKLTLVRHTSLQVAAGVCYGQTDIDVAATFHDELAVLQSKLSDEQFDAVYASPLQRCSKLAYALGFDEQITHDERLKELHFGDWEMQAWNDIPRELFDVWAQNYADLAPPNGETFAALQQRGIAFIDECAKNHASQHLLVVTHGGMIRALIAHALNMQLKGLFRFHVDYASLTRLDFSGAIPKVEFVNR</sequence>
<dbReference type="PANTHER" id="PTHR46517:SF1">
    <property type="entry name" value="FRUCTOSE-2,6-BISPHOSPHATASE TIGAR"/>
    <property type="match status" value="1"/>
</dbReference>
<dbReference type="NCBIfam" id="TIGR03162">
    <property type="entry name" value="ribazole_cobC"/>
    <property type="match status" value="1"/>
</dbReference>
<dbReference type="EMBL" id="JBHTKB010000001">
    <property type="protein sequence ID" value="MFD0913751.1"/>
    <property type="molecule type" value="Genomic_DNA"/>
</dbReference>
<dbReference type="InterPro" id="IPR029033">
    <property type="entry name" value="His_PPase_superfam"/>
</dbReference>
<protein>
    <recommendedName>
        <fullName evidence="2">Alpha-ribazole phosphatase</fullName>
        <ecNumber evidence="2">3.1.3.73</ecNumber>
    </recommendedName>
</protein>
<name>A0ABW3FAE1_9PROT</name>
<evidence type="ECO:0000256" key="1">
    <source>
        <dbReference type="ARBA" id="ARBA00022801"/>
    </source>
</evidence>
<dbReference type="Proteomes" id="UP001597128">
    <property type="component" value="Unassembled WGS sequence"/>
</dbReference>
<dbReference type="PANTHER" id="PTHR46517">
    <property type="entry name" value="FRUCTOSE-2,6-BISPHOSPHATASE TIGAR"/>
    <property type="match status" value="1"/>
</dbReference>
<dbReference type="InterPro" id="IPR051695">
    <property type="entry name" value="Phosphoglycerate_Mutase"/>
</dbReference>
<organism evidence="3 4">
    <name type="scientific">Methylophilus luteus</name>
    <dbReference type="NCBI Taxonomy" id="640108"/>
    <lineage>
        <taxon>Bacteria</taxon>
        <taxon>Pseudomonadati</taxon>
        <taxon>Pseudomonadota</taxon>
        <taxon>Betaproteobacteria</taxon>
        <taxon>Nitrosomonadales</taxon>
        <taxon>Methylophilaceae</taxon>
        <taxon>Methylophilus</taxon>
    </lineage>
</organism>
<comment type="caution">
    <text evidence="3">The sequence shown here is derived from an EMBL/GenBank/DDBJ whole genome shotgun (WGS) entry which is preliminary data.</text>
</comment>
<dbReference type="SMART" id="SM00855">
    <property type="entry name" value="PGAM"/>
    <property type="match status" value="1"/>
</dbReference>
<dbReference type="CDD" id="cd07067">
    <property type="entry name" value="HP_PGM_like"/>
    <property type="match status" value="1"/>
</dbReference>
<accession>A0ABW3FAE1</accession>
<gene>
    <name evidence="3" type="primary">cobC</name>
    <name evidence="3" type="ORF">ACFQ1Z_09365</name>
</gene>
<dbReference type="InterPro" id="IPR013078">
    <property type="entry name" value="His_Pase_superF_clade-1"/>
</dbReference>
<dbReference type="SUPFAM" id="SSF53254">
    <property type="entry name" value="Phosphoglycerate mutase-like"/>
    <property type="match status" value="1"/>
</dbReference>
<proteinExistence type="predicted"/>
<evidence type="ECO:0000313" key="4">
    <source>
        <dbReference type="Proteomes" id="UP001597128"/>
    </source>
</evidence>
<dbReference type="Pfam" id="PF00300">
    <property type="entry name" value="His_Phos_1"/>
    <property type="match status" value="1"/>
</dbReference>
<dbReference type="RefSeq" id="WP_379057119.1">
    <property type="nucleotide sequence ID" value="NZ_JBHTKB010000001.1"/>
</dbReference>
<reference evidence="4" key="1">
    <citation type="journal article" date="2019" name="Int. J. Syst. Evol. Microbiol.">
        <title>The Global Catalogue of Microorganisms (GCM) 10K type strain sequencing project: providing services to taxonomists for standard genome sequencing and annotation.</title>
        <authorList>
            <consortium name="The Broad Institute Genomics Platform"/>
            <consortium name="The Broad Institute Genome Sequencing Center for Infectious Disease"/>
            <person name="Wu L."/>
            <person name="Ma J."/>
        </authorList>
    </citation>
    <scope>NUCLEOTIDE SEQUENCE [LARGE SCALE GENOMIC DNA]</scope>
    <source>
        <strain evidence="4">CCUG 58412</strain>
    </source>
</reference>
<dbReference type="EC" id="3.1.3.73" evidence="2"/>